<evidence type="ECO:0008006" key="3">
    <source>
        <dbReference type="Google" id="ProtNLM"/>
    </source>
</evidence>
<accession>A0A0K8SZ99</accession>
<dbReference type="Gene3D" id="1.25.40.10">
    <property type="entry name" value="Tetratricopeptide repeat domain"/>
    <property type="match status" value="1"/>
</dbReference>
<dbReference type="SUPFAM" id="SSF48452">
    <property type="entry name" value="TPR-like"/>
    <property type="match status" value="1"/>
</dbReference>
<dbReference type="Pfam" id="PF10300">
    <property type="entry name" value="Iml2-TPR_39"/>
    <property type="match status" value="1"/>
</dbReference>
<dbReference type="AlphaFoldDB" id="A0A0K8SZ99"/>
<dbReference type="InterPro" id="IPR019412">
    <property type="entry name" value="IML2/TPR_39"/>
</dbReference>
<dbReference type="PANTHER" id="PTHR31859:SF1">
    <property type="entry name" value="TETRATRICOPEPTIDE REPEAT PROTEIN 39C"/>
    <property type="match status" value="1"/>
</dbReference>
<proteinExistence type="predicted"/>
<feature type="region of interest" description="Disordered" evidence="1">
    <location>
        <begin position="183"/>
        <end position="206"/>
    </location>
</feature>
<sequence length="618" mass="70375">MSRKEKNLQESERRRQEDWELARKGIQLVLNNKYEDALRIFENREDSIPLSAGYLFTIFMNAAMSFDDTVLTLSLNTLKDLESRCSQNLGWLRTFKNRVFGNYNDVSPYELLEQQITLADTQVCHAVLYMMTEDSTAGLVKGAWALRKAWGLYHSAYKELATQYKKVNGFSANLPETPSMWRLSESATSTPNSTPASTPVSPGEPPHLQFAEASNGGIRKRLYQFFSPVSTPQICPEEVRRLMCAVSFGYGLFHLCVSLLPTSALRFVHILGFASDRKVGLEALMFSRSGPDMRAPLASLALLWYHTIVNPSFSHFNSDDLSTSMEEAETIIIESNQEFSESSIFLFFKGRLFRLKKKIEEAVSTYTKAVKYSGIRELVVLCLHEVGWCYLMQLDFQKALKSFNQLKKNESIKHLYSYLAALCHGCMGDMNMVAAMSQNIKLIEMEKQCELDPKISRRSGLLMPPKSPFYYRMLTYEMLYLWDSLPSQENLIIIVQDCEAQGESSKHMKNVDPIVGLRPLILGVCLGTLGRREEAINILSSIIGQREKLVVDKSTRRGYRHIAAFAMYESAVLLMKEGKSREAKEILETILHQYSSYDFENRLNFKIHSALKEIAAES</sequence>
<dbReference type="PANTHER" id="PTHR31859">
    <property type="entry name" value="TETRATRICOPEPTIDE REPEAT PROTEIN 39 FAMILY MEMBER"/>
    <property type="match status" value="1"/>
</dbReference>
<reference evidence="2" key="1">
    <citation type="submission" date="2014-09" db="EMBL/GenBank/DDBJ databases">
        <authorList>
            <person name="Magalhaes I.L.F."/>
            <person name="Oliveira U."/>
            <person name="Santos F.R."/>
            <person name="Vidigal T.H.D.A."/>
            <person name="Brescovit A.D."/>
            <person name="Santos A.J."/>
        </authorList>
    </citation>
    <scope>NUCLEOTIDE SEQUENCE</scope>
</reference>
<evidence type="ECO:0000313" key="2">
    <source>
        <dbReference type="EMBL" id="JAG58607.1"/>
    </source>
</evidence>
<organism evidence="2">
    <name type="scientific">Lygus hesperus</name>
    <name type="common">Western plant bug</name>
    <dbReference type="NCBI Taxonomy" id="30085"/>
    <lineage>
        <taxon>Eukaryota</taxon>
        <taxon>Metazoa</taxon>
        <taxon>Ecdysozoa</taxon>
        <taxon>Arthropoda</taxon>
        <taxon>Hexapoda</taxon>
        <taxon>Insecta</taxon>
        <taxon>Pterygota</taxon>
        <taxon>Neoptera</taxon>
        <taxon>Paraneoptera</taxon>
        <taxon>Hemiptera</taxon>
        <taxon>Heteroptera</taxon>
        <taxon>Panheteroptera</taxon>
        <taxon>Cimicomorpha</taxon>
        <taxon>Miridae</taxon>
        <taxon>Mirini</taxon>
        <taxon>Lygus</taxon>
    </lineage>
</organism>
<dbReference type="Pfam" id="PF13174">
    <property type="entry name" value="TPR_6"/>
    <property type="match status" value="1"/>
</dbReference>
<evidence type="ECO:0000256" key="1">
    <source>
        <dbReference type="SAM" id="MobiDB-lite"/>
    </source>
</evidence>
<dbReference type="InterPro" id="IPR019734">
    <property type="entry name" value="TPR_rpt"/>
</dbReference>
<protein>
    <recommendedName>
        <fullName evidence="3">Tetratricopeptide repeat protein 39C</fullName>
    </recommendedName>
</protein>
<dbReference type="GO" id="GO:0060271">
    <property type="term" value="P:cilium assembly"/>
    <property type="evidence" value="ECO:0007669"/>
    <property type="project" value="TreeGrafter"/>
</dbReference>
<dbReference type="EMBL" id="GBRD01007214">
    <property type="protein sequence ID" value="JAG58607.1"/>
    <property type="molecule type" value="Transcribed_RNA"/>
</dbReference>
<dbReference type="InterPro" id="IPR011990">
    <property type="entry name" value="TPR-like_helical_dom_sf"/>
</dbReference>
<feature type="compositionally biased region" description="Low complexity" evidence="1">
    <location>
        <begin position="184"/>
        <end position="201"/>
    </location>
</feature>
<name>A0A0K8SZ99_LYGHE</name>